<keyword evidence="3" id="KW-1185">Reference proteome</keyword>
<dbReference type="AlphaFoldDB" id="A0A0E1RXT0"/>
<evidence type="ECO:0000256" key="1">
    <source>
        <dbReference type="SAM" id="MobiDB-lite"/>
    </source>
</evidence>
<dbReference type="InParanoid" id="A0A0E1RXT0"/>
<dbReference type="RefSeq" id="XP_001244254.2">
    <property type="nucleotide sequence ID" value="XM_001244253.2"/>
</dbReference>
<proteinExistence type="predicted"/>
<evidence type="ECO:0000313" key="3">
    <source>
        <dbReference type="Proteomes" id="UP000001261"/>
    </source>
</evidence>
<dbReference type="KEGG" id="cim:CIMG_13731"/>
<evidence type="ECO:0000313" key="2">
    <source>
        <dbReference type="EMBL" id="EAS32671.2"/>
    </source>
</evidence>
<gene>
    <name evidence="2" type="ORF">CIMG_13731</name>
</gene>
<feature type="compositionally biased region" description="Polar residues" evidence="1">
    <location>
        <begin position="31"/>
        <end position="42"/>
    </location>
</feature>
<dbReference type="GeneID" id="24165358"/>
<reference evidence="3" key="1">
    <citation type="journal article" date="2009" name="Genome Res.">
        <title>Comparative genomic analyses of the human fungal pathogens Coccidioides and their relatives.</title>
        <authorList>
            <person name="Sharpton T.J."/>
            <person name="Stajich J.E."/>
            <person name="Rounsley S.D."/>
            <person name="Gardner M.J."/>
            <person name="Wortman J.R."/>
            <person name="Jordar V.S."/>
            <person name="Maiti R."/>
            <person name="Kodira C.D."/>
            <person name="Neafsey D.E."/>
            <person name="Zeng Q."/>
            <person name="Hung C.-Y."/>
            <person name="McMahan C."/>
            <person name="Muszewska A."/>
            <person name="Grynberg M."/>
            <person name="Mandel M.A."/>
            <person name="Kellner E.M."/>
            <person name="Barker B.M."/>
            <person name="Galgiani J.N."/>
            <person name="Orbach M.J."/>
            <person name="Kirkland T.N."/>
            <person name="Cole G.T."/>
            <person name="Henn M.R."/>
            <person name="Birren B.W."/>
            <person name="Taylor J.W."/>
        </authorList>
    </citation>
    <scope>NUCLEOTIDE SEQUENCE [LARGE SCALE GENOMIC DNA]</scope>
    <source>
        <strain evidence="3">RS</strain>
    </source>
</reference>
<dbReference type="EMBL" id="GG704916">
    <property type="protein sequence ID" value="EAS32671.2"/>
    <property type="molecule type" value="Genomic_DNA"/>
</dbReference>
<dbReference type="Proteomes" id="UP000001261">
    <property type="component" value="Unassembled WGS sequence"/>
</dbReference>
<feature type="region of interest" description="Disordered" evidence="1">
    <location>
        <begin position="1"/>
        <end position="44"/>
    </location>
</feature>
<sequence>MTVSSAAEDMGKRRSRACRASSQKKNRKDYSNSGKTRSSVRLTTPGREAMDWLTEVDGCSLTLKVGKQGGWPRPLSGLARGWQEVDVTAFSDLNIAASLGSGACRFPVRGATWNPDIEPAYKEQAAIAEYLDLDSRVVPSILCLVQPQNI</sequence>
<accession>A0A0E1RXT0</accession>
<organism evidence="2 3">
    <name type="scientific">Coccidioides immitis (strain RS)</name>
    <name type="common">Valley fever fungus</name>
    <dbReference type="NCBI Taxonomy" id="246410"/>
    <lineage>
        <taxon>Eukaryota</taxon>
        <taxon>Fungi</taxon>
        <taxon>Dikarya</taxon>
        <taxon>Ascomycota</taxon>
        <taxon>Pezizomycotina</taxon>
        <taxon>Eurotiomycetes</taxon>
        <taxon>Eurotiomycetidae</taxon>
        <taxon>Onygenales</taxon>
        <taxon>Onygenaceae</taxon>
        <taxon>Coccidioides</taxon>
    </lineage>
</organism>
<feature type="compositionally biased region" description="Basic residues" evidence="1">
    <location>
        <begin position="13"/>
        <end position="27"/>
    </location>
</feature>
<reference evidence="3" key="2">
    <citation type="journal article" date="2010" name="Genome Res.">
        <title>Population genomic sequencing of Coccidioides fungi reveals recent hybridization and transposon control.</title>
        <authorList>
            <person name="Neafsey D.E."/>
            <person name="Barker B.M."/>
            <person name="Sharpton T.J."/>
            <person name="Stajich J.E."/>
            <person name="Park D.J."/>
            <person name="Whiston E."/>
            <person name="Hung C.-Y."/>
            <person name="McMahan C."/>
            <person name="White J."/>
            <person name="Sykes S."/>
            <person name="Heiman D."/>
            <person name="Young S."/>
            <person name="Zeng Q."/>
            <person name="Abouelleil A."/>
            <person name="Aftuck L."/>
            <person name="Bessette D."/>
            <person name="Brown A."/>
            <person name="FitzGerald M."/>
            <person name="Lui A."/>
            <person name="Macdonald J.P."/>
            <person name="Priest M."/>
            <person name="Orbach M.J."/>
            <person name="Galgiani J.N."/>
            <person name="Kirkland T.N."/>
            <person name="Cole G.T."/>
            <person name="Birren B.W."/>
            <person name="Henn M.R."/>
            <person name="Taylor J.W."/>
            <person name="Rounsley S.D."/>
        </authorList>
    </citation>
    <scope>GENOME REANNOTATION</scope>
    <source>
        <strain evidence="3">RS</strain>
    </source>
</reference>
<name>A0A0E1RXT0_COCIM</name>
<protein>
    <submittedName>
        <fullName evidence="2">Uncharacterized protein</fullName>
    </submittedName>
</protein>
<dbReference type="VEuPathDB" id="FungiDB:CIMG_13731"/>